<protein>
    <recommendedName>
        <fullName evidence="3">NAD(P)-binding domain-containing protein</fullName>
    </recommendedName>
</protein>
<keyword evidence="1" id="KW-0732">Signal</keyword>
<evidence type="ECO:0000313" key="2">
    <source>
        <dbReference type="EMBL" id="CAD9475308.1"/>
    </source>
</evidence>
<sequence length="373" mass="39874">MKVAAALCFLAVCTDALQSARIAQRKRVTMAAIKPGSGITVLGPGEKKVQILAGKLASKMGYKATVVVDDDTQLNLSRTLAYGKFYSPEGKDRLTSVKFAMGADAIGNALKDSEGLVIVAEGPMSEKFIETAMRGAPKLKRVSLMSKHGGSTGAMKGTEDKIKEVAVELGVEWSITRVGLLRGGGPGNVARGDDFGLDEFFYTTNPELNSFQKDKYADQYLLGTKLTAGDNVDFNAFTQVLSSQMFSSANDGNSNRLSAASTLLQSLRQTASADADFGISSIRGLAPPTQKSWDEAFNEAVSDGVGTTRYEEGDLPEEVAQAEATLNLDESGERKSFKLGASTRAEETLRKQQIGHFIPFVILAVPLVPLLIK</sequence>
<evidence type="ECO:0008006" key="3">
    <source>
        <dbReference type="Google" id="ProtNLM"/>
    </source>
</evidence>
<organism evidence="2">
    <name type="scientific">Octactis speculum</name>
    <dbReference type="NCBI Taxonomy" id="3111310"/>
    <lineage>
        <taxon>Eukaryota</taxon>
        <taxon>Sar</taxon>
        <taxon>Stramenopiles</taxon>
        <taxon>Ochrophyta</taxon>
        <taxon>Dictyochophyceae</taxon>
        <taxon>Dictyochales</taxon>
        <taxon>Dictyochaceae</taxon>
        <taxon>Octactis</taxon>
    </lineage>
</organism>
<dbReference type="EMBL" id="HBGS01054930">
    <property type="protein sequence ID" value="CAD9475308.1"/>
    <property type="molecule type" value="Transcribed_RNA"/>
</dbReference>
<gene>
    <name evidence="2" type="ORF">DSPE1174_LOCUS28408</name>
</gene>
<feature type="chain" id="PRO_5031521338" description="NAD(P)-binding domain-containing protein" evidence="1">
    <location>
        <begin position="17"/>
        <end position="373"/>
    </location>
</feature>
<dbReference type="AlphaFoldDB" id="A0A7S2GYL1"/>
<feature type="signal peptide" evidence="1">
    <location>
        <begin position="1"/>
        <end position="16"/>
    </location>
</feature>
<proteinExistence type="predicted"/>
<name>A0A7S2GYL1_9STRA</name>
<evidence type="ECO:0000256" key="1">
    <source>
        <dbReference type="SAM" id="SignalP"/>
    </source>
</evidence>
<accession>A0A7S2GYL1</accession>
<reference evidence="2" key="1">
    <citation type="submission" date="2021-01" db="EMBL/GenBank/DDBJ databases">
        <authorList>
            <person name="Corre E."/>
            <person name="Pelletier E."/>
            <person name="Niang G."/>
            <person name="Scheremetjew M."/>
            <person name="Finn R."/>
            <person name="Kale V."/>
            <person name="Holt S."/>
            <person name="Cochrane G."/>
            <person name="Meng A."/>
            <person name="Brown T."/>
            <person name="Cohen L."/>
        </authorList>
    </citation>
    <scope>NUCLEOTIDE SEQUENCE</scope>
    <source>
        <strain evidence="2">CCMP1381</strain>
    </source>
</reference>